<sequence>MKPLIVRDKYQLDLRLGSGSYGEVYQGHDIETGEEVALKLEYSQVSPSQLGNEVEIYKKLDGGHGIPRVYWYGSECEFRVMAFELLGPSLEDLFNYCDRKFSLKTVLLLVDQLIPRFQHIHSKGYIHRDIKPDNLLMGVGTQGNTVYTTDIGLAKEIEDPDRRTYSVVGTLRYASINAHLRKEQSPHDDMESLGYQGLKCKSKDKEKIILQKKQQAEECGLFEGASIEFKKYFELIRSGKELDYGRLRRLFRGLFCRQHFQYDNVFDWTIRMFQEKLKAEQETSEAEQNTPEAEQETN</sequence>
<organism evidence="1 2">
    <name type="scientific">Lindgomyces ingoldianus</name>
    <dbReference type="NCBI Taxonomy" id="673940"/>
    <lineage>
        <taxon>Eukaryota</taxon>
        <taxon>Fungi</taxon>
        <taxon>Dikarya</taxon>
        <taxon>Ascomycota</taxon>
        <taxon>Pezizomycotina</taxon>
        <taxon>Dothideomycetes</taxon>
        <taxon>Pleosporomycetidae</taxon>
        <taxon>Pleosporales</taxon>
        <taxon>Lindgomycetaceae</taxon>
        <taxon>Lindgomyces</taxon>
    </lineage>
</organism>
<keyword evidence="2" id="KW-1185">Reference proteome</keyword>
<dbReference type="EMBL" id="MU003497">
    <property type="protein sequence ID" value="KAF2474468.1"/>
    <property type="molecule type" value="Genomic_DNA"/>
</dbReference>
<name>A0ACB6R5A9_9PLEO</name>
<gene>
    <name evidence="1" type="ORF">BDR25DRAFT_301198</name>
</gene>
<evidence type="ECO:0000313" key="2">
    <source>
        <dbReference type="Proteomes" id="UP000799755"/>
    </source>
</evidence>
<dbReference type="Proteomes" id="UP000799755">
    <property type="component" value="Unassembled WGS sequence"/>
</dbReference>
<keyword evidence="1" id="KW-0418">Kinase</keyword>
<comment type="caution">
    <text evidence="1">The sequence shown here is derived from an EMBL/GenBank/DDBJ whole genome shotgun (WGS) entry which is preliminary data.</text>
</comment>
<accession>A0ACB6R5A9</accession>
<reference evidence="1" key="1">
    <citation type="journal article" date="2020" name="Stud. Mycol.">
        <title>101 Dothideomycetes genomes: a test case for predicting lifestyles and emergence of pathogens.</title>
        <authorList>
            <person name="Haridas S."/>
            <person name="Albert R."/>
            <person name="Binder M."/>
            <person name="Bloem J."/>
            <person name="Labutti K."/>
            <person name="Salamov A."/>
            <person name="Andreopoulos B."/>
            <person name="Baker S."/>
            <person name="Barry K."/>
            <person name="Bills G."/>
            <person name="Bluhm B."/>
            <person name="Cannon C."/>
            <person name="Castanera R."/>
            <person name="Culley D."/>
            <person name="Daum C."/>
            <person name="Ezra D."/>
            <person name="Gonzalez J."/>
            <person name="Henrissat B."/>
            <person name="Kuo A."/>
            <person name="Liang C."/>
            <person name="Lipzen A."/>
            <person name="Lutzoni F."/>
            <person name="Magnuson J."/>
            <person name="Mondo S."/>
            <person name="Nolan M."/>
            <person name="Ohm R."/>
            <person name="Pangilinan J."/>
            <person name="Park H.-J."/>
            <person name="Ramirez L."/>
            <person name="Alfaro M."/>
            <person name="Sun H."/>
            <person name="Tritt A."/>
            <person name="Yoshinaga Y."/>
            <person name="Zwiers L.-H."/>
            <person name="Turgeon B."/>
            <person name="Goodwin S."/>
            <person name="Spatafora J."/>
            <person name="Crous P."/>
            <person name="Grigoriev I."/>
        </authorList>
    </citation>
    <scope>NUCLEOTIDE SEQUENCE</scope>
    <source>
        <strain evidence="1">ATCC 200398</strain>
    </source>
</reference>
<proteinExistence type="predicted"/>
<keyword evidence="1" id="KW-0808">Transferase</keyword>
<protein>
    <submittedName>
        <fullName evidence="1">Casein kinase 1 epsilon</fullName>
    </submittedName>
</protein>
<evidence type="ECO:0000313" key="1">
    <source>
        <dbReference type="EMBL" id="KAF2474468.1"/>
    </source>
</evidence>